<dbReference type="EMBL" id="CM056820">
    <property type="protein sequence ID" value="KAJ8616035.1"/>
    <property type="molecule type" value="Genomic_DNA"/>
</dbReference>
<dbReference type="Proteomes" id="UP001234297">
    <property type="component" value="Chromosome 12"/>
</dbReference>
<protein>
    <submittedName>
        <fullName evidence="1">Uncharacterized protein</fullName>
    </submittedName>
</protein>
<sequence>MIGQGFMDDLDTDVCGDLFDHIDDLLDFPNEEIGGGGGGDVGGFEGCWPTGSGALTASDSSFSAQADGGSTSSRSHSVEDDLAPLSVPCEDIAELEWLSAFMEESFSTGSIDLDNDSLNNKDPNTHNNESSFKTSSPVSVLESSSSCSGKPMLLSPDTVVPGRARSKRPRPPSFSPRTAVTIVSPTSSDTSSDVFPATHFLPELKNFAESLPAPKKSPKKKKKLPAPAPTPAAEDGEEVEAAPPLHQAGAVRKCLHCEIQKTPQWRMGPMGPKTLCNACGVRYKSGRLYPEYRPAASPTFVASLHSNSHKKVLEMRVKSGDKEPAPTPEFVRKNAGHLLDCA</sequence>
<evidence type="ECO:0000313" key="1">
    <source>
        <dbReference type="EMBL" id="KAJ8616035.1"/>
    </source>
</evidence>
<accession>A0ACC2K4M3</accession>
<proteinExistence type="predicted"/>
<gene>
    <name evidence="1" type="ORF">MRB53_035407</name>
</gene>
<organism evidence="1 2">
    <name type="scientific">Persea americana</name>
    <name type="common">Avocado</name>
    <dbReference type="NCBI Taxonomy" id="3435"/>
    <lineage>
        <taxon>Eukaryota</taxon>
        <taxon>Viridiplantae</taxon>
        <taxon>Streptophyta</taxon>
        <taxon>Embryophyta</taxon>
        <taxon>Tracheophyta</taxon>
        <taxon>Spermatophyta</taxon>
        <taxon>Magnoliopsida</taxon>
        <taxon>Magnoliidae</taxon>
        <taxon>Laurales</taxon>
        <taxon>Lauraceae</taxon>
        <taxon>Persea</taxon>
    </lineage>
</organism>
<comment type="caution">
    <text evidence="1">The sequence shown here is derived from an EMBL/GenBank/DDBJ whole genome shotgun (WGS) entry which is preliminary data.</text>
</comment>
<keyword evidence="2" id="KW-1185">Reference proteome</keyword>
<evidence type="ECO:0000313" key="2">
    <source>
        <dbReference type="Proteomes" id="UP001234297"/>
    </source>
</evidence>
<reference evidence="1 2" key="1">
    <citation type="journal article" date="2022" name="Hortic Res">
        <title>A haplotype resolved chromosomal level avocado genome allows analysis of novel avocado genes.</title>
        <authorList>
            <person name="Nath O."/>
            <person name="Fletcher S.J."/>
            <person name="Hayward A."/>
            <person name="Shaw L.M."/>
            <person name="Masouleh A.K."/>
            <person name="Furtado A."/>
            <person name="Henry R.J."/>
            <person name="Mitter N."/>
        </authorList>
    </citation>
    <scope>NUCLEOTIDE SEQUENCE [LARGE SCALE GENOMIC DNA]</scope>
    <source>
        <strain evidence="2">cv. Hass</strain>
    </source>
</reference>
<name>A0ACC2K4M3_PERAE</name>